<dbReference type="FunFam" id="2.170.130.10:FF:000003">
    <property type="entry name" value="SusC/RagA family TonB-linked outer membrane protein"/>
    <property type="match status" value="1"/>
</dbReference>
<comment type="similarity">
    <text evidence="5">Belongs to the TonB-dependent receptor family.</text>
</comment>
<dbReference type="PROSITE" id="PS52016">
    <property type="entry name" value="TONB_DEPENDENT_REC_3"/>
    <property type="match status" value="1"/>
</dbReference>
<dbReference type="NCBIfam" id="TIGR04056">
    <property type="entry name" value="OMP_RagA_SusC"/>
    <property type="match status" value="1"/>
</dbReference>
<keyword evidence="1 5" id="KW-0813">Transport</keyword>
<comment type="subcellular location">
    <subcellularLocation>
        <location evidence="5">Cell outer membrane</location>
        <topology evidence="5">Multi-pass membrane protein</topology>
    </subcellularLocation>
</comment>
<keyword evidence="4 5" id="KW-0998">Cell outer membrane</keyword>
<feature type="domain" description="Secretin/TonB short N-terminal" evidence="6">
    <location>
        <begin position="63"/>
        <end position="114"/>
    </location>
</feature>
<proteinExistence type="inferred from homology"/>
<dbReference type="InterPro" id="IPR037066">
    <property type="entry name" value="Plug_dom_sf"/>
</dbReference>
<dbReference type="NCBIfam" id="TIGR04057">
    <property type="entry name" value="SusC_RagA_signa"/>
    <property type="match status" value="1"/>
</dbReference>
<evidence type="ECO:0000259" key="6">
    <source>
        <dbReference type="SMART" id="SM00965"/>
    </source>
</evidence>
<dbReference type="InterPro" id="IPR012910">
    <property type="entry name" value="Plug_dom"/>
</dbReference>
<evidence type="ECO:0000256" key="4">
    <source>
        <dbReference type="ARBA" id="ARBA00023237"/>
    </source>
</evidence>
<dbReference type="InterPro" id="IPR011662">
    <property type="entry name" value="Secretin/TonB_short_N"/>
</dbReference>
<keyword evidence="5" id="KW-0812">Transmembrane</keyword>
<organism evidence="7 8">
    <name type="scientific">Sediminitomix flava</name>
    <dbReference type="NCBI Taxonomy" id="379075"/>
    <lineage>
        <taxon>Bacteria</taxon>
        <taxon>Pseudomonadati</taxon>
        <taxon>Bacteroidota</taxon>
        <taxon>Cytophagia</taxon>
        <taxon>Cytophagales</taxon>
        <taxon>Flammeovirgaceae</taxon>
        <taxon>Sediminitomix</taxon>
    </lineage>
</organism>
<dbReference type="GO" id="GO:0015344">
    <property type="term" value="F:siderophore uptake transmembrane transporter activity"/>
    <property type="evidence" value="ECO:0007669"/>
    <property type="project" value="TreeGrafter"/>
</dbReference>
<dbReference type="PANTHER" id="PTHR30069:SF29">
    <property type="entry name" value="HEMOGLOBIN AND HEMOGLOBIN-HAPTOGLOBIN-BINDING PROTEIN 1-RELATED"/>
    <property type="match status" value="1"/>
</dbReference>
<dbReference type="Pfam" id="PF07715">
    <property type="entry name" value="Plug"/>
    <property type="match status" value="1"/>
</dbReference>
<dbReference type="GO" id="GO:0009279">
    <property type="term" value="C:cell outer membrane"/>
    <property type="evidence" value="ECO:0007669"/>
    <property type="project" value="UniProtKB-SubCell"/>
</dbReference>
<comment type="caution">
    <text evidence="7">The sequence shown here is derived from an EMBL/GenBank/DDBJ whole genome shotgun (WGS) entry which is preliminary data.</text>
</comment>
<dbReference type="Gene3D" id="2.60.40.1120">
    <property type="entry name" value="Carboxypeptidase-like, regulatory domain"/>
    <property type="match status" value="1"/>
</dbReference>
<keyword evidence="2" id="KW-0732">Signal</keyword>
<evidence type="ECO:0000256" key="1">
    <source>
        <dbReference type="ARBA" id="ARBA00022448"/>
    </source>
</evidence>
<dbReference type="InterPro" id="IPR039426">
    <property type="entry name" value="TonB-dep_rcpt-like"/>
</dbReference>
<gene>
    <name evidence="7" type="ORF">BC781_11014</name>
</gene>
<dbReference type="InterPro" id="IPR023996">
    <property type="entry name" value="TonB-dep_OMP_SusC/RagA"/>
</dbReference>
<reference evidence="7 8" key="1">
    <citation type="submission" date="2018-03" db="EMBL/GenBank/DDBJ databases">
        <title>Genomic Encyclopedia of Archaeal and Bacterial Type Strains, Phase II (KMG-II): from individual species to whole genera.</title>
        <authorList>
            <person name="Goeker M."/>
        </authorList>
    </citation>
    <scope>NUCLEOTIDE SEQUENCE [LARGE SCALE GENOMIC DNA]</scope>
    <source>
        <strain evidence="7 8">DSM 28229</strain>
    </source>
</reference>
<dbReference type="SUPFAM" id="SSF56935">
    <property type="entry name" value="Porins"/>
    <property type="match status" value="1"/>
</dbReference>
<evidence type="ECO:0000256" key="5">
    <source>
        <dbReference type="PROSITE-ProRule" id="PRU01360"/>
    </source>
</evidence>
<dbReference type="Proteomes" id="UP000245535">
    <property type="component" value="Unassembled WGS sequence"/>
</dbReference>
<dbReference type="SUPFAM" id="SSF49464">
    <property type="entry name" value="Carboxypeptidase regulatory domain-like"/>
    <property type="match status" value="1"/>
</dbReference>
<dbReference type="InterPro" id="IPR008969">
    <property type="entry name" value="CarboxyPept-like_regulatory"/>
</dbReference>
<dbReference type="AlphaFoldDB" id="A0A315YY34"/>
<name>A0A315YY34_SEDFL</name>
<protein>
    <submittedName>
        <fullName evidence="7">TonB-linked SusC/RagA family outer membrane protein</fullName>
    </submittedName>
</protein>
<dbReference type="InterPro" id="IPR023997">
    <property type="entry name" value="TonB-dep_OMP_SusC/RagA_CS"/>
</dbReference>
<accession>A0A315YY34</accession>
<dbReference type="SMART" id="SM00965">
    <property type="entry name" value="STN"/>
    <property type="match status" value="1"/>
</dbReference>
<dbReference type="Pfam" id="PF13715">
    <property type="entry name" value="CarbopepD_reg_2"/>
    <property type="match status" value="1"/>
</dbReference>
<keyword evidence="8" id="KW-1185">Reference proteome</keyword>
<dbReference type="Gene3D" id="2.170.130.10">
    <property type="entry name" value="TonB-dependent receptor, plug domain"/>
    <property type="match status" value="1"/>
</dbReference>
<keyword evidence="5" id="KW-1134">Transmembrane beta strand</keyword>
<evidence type="ECO:0000256" key="3">
    <source>
        <dbReference type="ARBA" id="ARBA00023136"/>
    </source>
</evidence>
<evidence type="ECO:0000313" key="7">
    <source>
        <dbReference type="EMBL" id="PWJ34973.1"/>
    </source>
</evidence>
<keyword evidence="3 5" id="KW-0472">Membrane</keyword>
<sequence length="1113" mass="125104">MHSIDYSKSWVDSSFRRFIPLMLLILGLSTSILKADDVEQFTLDYDNETLEVVMGKVESMSSYRFFYNPDDVNLNQKVSVQTYKASIQKVLNSIFLKTSISYSLKGKQIALYTKTKSSSIEQEEQKQTIRGVVYDEVGQPMPGVNVMEVGTENGTITNFNGEYVILVSAQTETLKFSFIGYASKIEPINSRTKIDITLKEDVSQLDEVVVVGYGVQEKVNVTGSVAAVKGSEIAEVPATTVTNSLAGRLSGVIVTNESGEPGNDGASIKIRGFDNPLVIVDGVEMDFSRIDPNDIENISVLKDASAAIYGARAGNGVVLVTTKRGKEGRMQVNLNTSYGAQSSTIIPEYVNALQYMELVNDYAPNTYTEADFNEFRDGTRQSTDWYAETFRDSAPIFKSNVNVRGGTENVQYFVSYGFMDQASVLRSDDTNYGQHNVRSNLNIGLTESIDLRVDVAHRIENREYPGANMEEIMTNVAFSNPMFPATYPDPSYPVYNGFQIGPNYISQRDISGYTESTYTNSSINAALEYKAPFLDGLSAKAFMNYNSWNTRSKDWRSNYSYFYYDETSERYSEVEMKDESGIFLNEGYERGERVTAQFSLRFEREFGKHRVNALLLNEVITSQGDFVSAGRQAFISSAVEQMFASSADKQYTEGWAWQDGRIGLVGRLNYKYDDRYMVEFTFRNDGSNKFAEDQRWGFFPSASVGWRISEEAFLKDVDAIQNIKLRASYGQLGYDNIGNYNFLTGYQFSSAYIIDGTATTGINSKGLANPLATWETMTIANLGLDMEFFDGKIWTEFDVFQRRREGMLAKRVKSLPTTFGAELPEENINSQIAKGFELVIGHDNTIADVRYSISGNVSLARAEWDHYDEPVYADEETRARYQQSGQLVNRYFGYEALGLFTSQEEIDSWVDQDGDPNNGINHDLQPGDIKYKDLNGDGLINDLDKSAIGKGSIPEIFYGLNMSVSYKGFDFTMLWQGASGHNVAFQAEAQQAFYNSATPLAMFMERWTPENNDPNARFPRTVSNAGSANNYRESSFWLQDASYFRLKNVSLGYTVPMKFSTKLGMEKVRLGLSGFNLFTFTDVYPYDPETPNGGRGWNYPQQKTIMANLNISF</sequence>
<evidence type="ECO:0000256" key="2">
    <source>
        <dbReference type="ARBA" id="ARBA00022729"/>
    </source>
</evidence>
<dbReference type="PANTHER" id="PTHR30069">
    <property type="entry name" value="TONB-DEPENDENT OUTER MEMBRANE RECEPTOR"/>
    <property type="match status" value="1"/>
</dbReference>
<evidence type="ECO:0000313" key="8">
    <source>
        <dbReference type="Proteomes" id="UP000245535"/>
    </source>
</evidence>
<dbReference type="GO" id="GO:0044718">
    <property type="term" value="P:siderophore transmembrane transport"/>
    <property type="evidence" value="ECO:0007669"/>
    <property type="project" value="TreeGrafter"/>
</dbReference>
<dbReference type="Pfam" id="PF07660">
    <property type="entry name" value="STN"/>
    <property type="match status" value="1"/>
</dbReference>
<dbReference type="EMBL" id="QGDO01000010">
    <property type="protein sequence ID" value="PWJ34973.1"/>
    <property type="molecule type" value="Genomic_DNA"/>
</dbReference>